<dbReference type="AlphaFoldDB" id="A0A8K0RMV2"/>
<keyword evidence="2" id="KW-1185">Reference proteome</keyword>
<dbReference type="Proteomes" id="UP000813427">
    <property type="component" value="Unassembled WGS sequence"/>
</dbReference>
<dbReference type="EMBL" id="JAGPXF010000007">
    <property type="protein sequence ID" value="KAH7236220.1"/>
    <property type="molecule type" value="Genomic_DNA"/>
</dbReference>
<gene>
    <name evidence="1" type="ORF">BKA59DRAFT_516736</name>
</gene>
<reference evidence="1" key="1">
    <citation type="journal article" date="2021" name="Nat. Commun.">
        <title>Genetic determinants of endophytism in the Arabidopsis root mycobiome.</title>
        <authorList>
            <person name="Mesny F."/>
            <person name="Miyauchi S."/>
            <person name="Thiergart T."/>
            <person name="Pickel B."/>
            <person name="Atanasova L."/>
            <person name="Karlsson M."/>
            <person name="Huettel B."/>
            <person name="Barry K.W."/>
            <person name="Haridas S."/>
            <person name="Chen C."/>
            <person name="Bauer D."/>
            <person name="Andreopoulos W."/>
            <person name="Pangilinan J."/>
            <person name="LaButti K."/>
            <person name="Riley R."/>
            <person name="Lipzen A."/>
            <person name="Clum A."/>
            <person name="Drula E."/>
            <person name="Henrissat B."/>
            <person name="Kohler A."/>
            <person name="Grigoriev I.V."/>
            <person name="Martin F.M."/>
            <person name="Hacquard S."/>
        </authorList>
    </citation>
    <scope>NUCLEOTIDE SEQUENCE</scope>
    <source>
        <strain evidence="1">MPI-SDFR-AT-0068</strain>
    </source>
</reference>
<accession>A0A8K0RMV2</accession>
<evidence type="ECO:0000313" key="2">
    <source>
        <dbReference type="Proteomes" id="UP000813427"/>
    </source>
</evidence>
<organism evidence="1 2">
    <name type="scientific">Fusarium tricinctum</name>
    <dbReference type="NCBI Taxonomy" id="61284"/>
    <lineage>
        <taxon>Eukaryota</taxon>
        <taxon>Fungi</taxon>
        <taxon>Dikarya</taxon>
        <taxon>Ascomycota</taxon>
        <taxon>Pezizomycotina</taxon>
        <taxon>Sordariomycetes</taxon>
        <taxon>Hypocreomycetidae</taxon>
        <taxon>Hypocreales</taxon>
        <taxon>Nectriaceae</taxon>
        <taxon>Fusarium</taxon>
        <taxon>Fusarium tricinctum species complex</taxon>
    </lineage>
</organism>
<protein>
    <submittedName>
        <fullName evidence="1">Uncharacterized protein</fullName>
    </submittedName>
</protein>
<dbReference type="OrthoDB" id="4816597at2759"/>
<name>A0A8K0RMV2_9HYPO</name>
<sequence length="204" mass="23301">MPSIEARINLPPIFDMDLDDPFIITVELILHHHSSNTFRTKEIPLFNGKVMNKGGLTFINTATGIETPRNTIVFCEPGPEGPLRVAVEDSFTSLRPGEKYIIEGSMYRTYISFDFGPNGSPEEIKAVIKNRPKAWDWWHAENLEEGSTYRIGIDQNKAIKRWLEGNKKELLSKLLTKRTDDKMKSGPIFFHVIQPAEFIVKKPE</sequence>
<evidence type="ECO:0000313" key="1">
    <source>
        <dbReference type="EMBL" id="KAH7236220.1"/>
    </source>
</evidence>
<proteinExistence type="predicted"/>
<comment type="caution">
    <text evidence="1">The sequence shown here is derived from an EMBL/GenBank/DDBJ whole genome shotgun (WGS) entry which is preliminary data.</text>
</comment>